<sequence length="74" mass="8291">MSERASEFLAEWVGKNVNKVPEDQREKKAEQLTEQCLEDARAQGIHADELNNAAQDGLHHYILAELGGVEQPPH</sequence>
<evidence type="ECO:0000313" key="4">
    <source>
        <dbReference type="Proteomes" id="UP000818603"/>
    </source>
</evidence>
<dbReference type="Proteomes" id="UP000818603">
    <property type="component" value="Unassembled WGS sequence"/>
</dbReference>
<reference evidence="1" key="3">
    <citation type="submission" date="2020-09" db="EMBL/GenBank/DDBJ databases">
        <authorList>
            <person name="Sun Q."/>
            <person name="Zhou Y."/>
        </authorList>
    </citation>
    <scope>NUCLEOTIDE SEQUENCE</scope>
    <source>
        <strain evidence="1">CGMCC 1.14984</strain>
    </source>
</reference>
<evidence type="ECO:0000313" key="2">
    <source>
        <dbReference type="EMBL" id="NHK28049.1"/>
    </source>
</evidence>
<dbReference type="EMBL" id="BMGZ01000002">
    <property type="protein sequence ID" value="GGH97308.1"/>
    <property type="molecule type" value="Genomic_DNA"/>
</dbReference>
<evidence type="ECO:0000313" key="3">
    <source>
        <dbReference type="Proteomes" id="UP000621856"/>
    </source>
</evidence>
<evidence type="ECO:0000313" key="1">
    <source>
        <dbReference type="EMBL" id="GGH97308.1"/>
    </source>
</evidence>
<reference evidence="2 4" key="2">
    <citation type="submission" date="2020-02" db="EMBL/GenBank/DDBJ databases">
        <title>Genome sequence of Parvularcula flava strain NH6-79.</title>
        <authorList>
            <person name="Abdul Karim M.H."/>
            <person name="Lam M.Q."/>
            <person name="Chen S.J."/>
            <person name="Yahya A."/>
            <person name="Shahir S."/>
            <person name="Shamsir M.S."/>
            <person name="Chong C.S."/>
        </authorList>
    </citation>
    <scope>NUCLEOTIDE SEQUENCE [LARGE SCALE GENOMIC DNA]</scope>
    <source>
        <strain evidence="2 4">NH6-79</strain>
    </source>
</reference>
<accession>A0A8J3A830</accession>
<reference evidence="1" key="1">
    <citation type="journal article" date="2014" name="Int. J. Syst. Evol. Microbiol.">
        <title>Complete genome sequence of Corynebacterium casei LMG S-19264T (=DSM 44701T), isolated from a smear-ripened cheese.</title>
        <authorList>
            <consortium name="US DOE Joint Genome Institute (JGI-PGF)"/>
            <person name="Walter F."/>
            <person name="Albersmeier A."/>
            <person name="Kalinowski J."/>
            <person name="Ruckert C."/>
        </authorList>
    </citation>
    <scope>NUCLEOTIDE SEQUENCE</scope>
    <source>
        <strain evidence="1">CGMCC 1.14984</strain>
    </source>
</reference>
<proteinExistence type="predicted"/>
<protein>
    <submittedName>
        <fullName evidence="2">DUF768 domain-containing protein</fullName>
    </submittedName>
</protein>
<dbReference type="EMBL" id="VCJR02000002">
    <property type="protein sequence ID" value="NHK28049.1"/>
    <property type="molecule type" value="Genomic_DNA"/>
</dbReference>
<dbReference type="Proteomes" id="UP000621856">
    <property type="component" value="Unassembled WGS sequence"/>
</dbReference>
<gene>
    <name evidence="2" type="ORF">FF098_009045</name>
    <name evidence="1" type="ORF">GCM10011355_18210</name>
</gene>
<comment type="caution">
    <text evidence="1">The sequence shown here is derived from an EMBL/GenBank/DDBJ whole genome shotgun (WGS) entry which is preliminary data.</text>
</comment>
<name>A0A8J3A830_9PROT</name>
<dbReference type="AlphaFoldDB" id="A0A8J3A830"/>
<dbReference type="RefSeq" id="WP_155139726.1">
    <property type="nucleotide sequence ID" value="NZ_BMGZ01000002.1"/>
</dbReference>
<organism evidence="1 3">
    <name type="scientific">Aquisalinus luteolus</name>
    <dbReference type="NCBI Taxonomy" id="1566827"/>
    <lineage>
        <taxon>Bacteria</taxon>
        <taxon>Pseudomonadati</taxon>
        <taxon>Pseudomonadota</taxon>
        <taxon>Alphaproteobacteria</taxon>
        <taxon>Parvularculales</taxon>
        <taxon>Parvularculaceae</taxon>
        <taxon>Aquisalinus</taxon>
    </lineage>
</organism>
<keyword evidence="4" id="KW-1185">Reference proteome</keyword>